<organism evidence="2 3">
    <name type="scientific">Variovorax paradoxus</name>
    <dbReference type="NCBI Taxonomy" id="34073"/>
    <lineage>
        <taxon>Bacteria</taxon>
        <taxon>Pseudomonadati</taxon>
        <taxon>Pseudomonadota</taxon>
        <taxon>Betaproteobacteria</taxon>
        <taxon>Burkholderiales</taxon>
        <taxon>Comamonadaceae</taxon>
        <taxon>Variovorax</taxon>
    </lineage>
</organism>
<comment type="caution">
    <text evidence="2">The sequence shown here is derived from an EMBL/GenBank/DDBJ whole genome shotgun (WGS) entry which is preliminary data.</text>
</comment>
<dbReference type="EMBL" id="JAUSRV010000007">
    <property type="protein sequence ID" value="MDP9972073.1"/>
    <property type="molecule type" value="Genomic_DNA"/>
</dbReference>
<sequence>MKKITACRAMRSHVGTMARMNHKRQPHHGDTRHAAREPAGSRAHADAPASGPFVNCSCGLAHLERIHRHWWMKLLPWLRFYCCSRCGKSQLASKRAVSFAVTSLRSGREAAQVPAP</sequence>
<reference evidence="2" key="1">
    <citation type="submission" date="2023-07" db="EMBL/GenBank/DDBJ databases">
        <title>Sorghum-associated microbial communities from plants grown in Nebraska, USA.</title>
        <authorList>
            <person name="Schachtman D."/>
        </authorList>
    </citation>
    <scope>NUCLEOTIDE SEQUENCE</scope>
    <source>
        <strain evidence="2">DS3315</strain>
    </source>
</reference>
<dbReference type="AlphaFoldDB" id="A0AAW8EH04"/>
<feature type="compositionally biased region" description="Basic and acidic residues" evidence="1">
    <location>
        <begin position="27"/>
        <end position="36"/>
    </location>
</feature>
<gene>
    <name evidence="2" type="ORF">J2W39_003315</name>
</gene>
<feature type="region of interest" description="Disordered" evidence="1">
    <location>
        <begin position="18"/>
        <end position="49"/>
    </location>
</feature>
<evidence type="ECO:0000313" key="3">
    <source>
        <dbReference type="Proteomes" id="UP001224845"/>
    </source>
</evidence>
<accession>A0AAW8EH04</accession>
<evidence type="ECO:0000313" key="2">
    <source>
        <dbReference type="EMBL" id="MDP9972073.1"/>
    </source>
</evidence>
<proteinExistence type="predicted"/>
<dbReference type="RefSeq" id="WP_307594649.1">
    <property type="nucleotide sequence ID" value="NZ_JAUSRV010000007.1"/>
</dbReference>
<dbReference type="Proteomes" id="UP001224845">
    <property type="component" value="Unassembled WGS sequence"/>
</dbReference>
<name>A0AAW8EH04_VARPD</name>
<evidence type="ECO:0000256" key="1">
    <source>
        <dbReference type="SAM" id="MobiDB-lite"/>
    </source>
</evidence>
<protein>
    <submittedName>
        <fullName evidence="2">Uncharacterized protein</fullName>
    </submittedName>
</protein>